<keyword evidence="4" id="KW-1133">Transmembrane helix</keyword>
<comment type="caution">
    <text evidence="6">The sequence shown here is derived from an EMBL/GenBank/DDBJ whole genome shotgun (WGS) entry which is preliminary data.</text>
</comment>
<dbReference type="EMBL" id="JAAMPI010000451">
    <property type="protein sequence ID" value="KAF4631368.1"/>
    <property type="molecule type" value="Genomic_DNA"/>
</dbReference>
<dbReference type="PANTHER" id="PTHR37534:SF38">
    <property type="entry name" value="ZN(2)-C6 FUNGAL-TYPE DOMAIN-CONTAINING PROTEIN"/>
    <property type="match status" value="1"/>
</dbReference>
<proteinExistence type="predicted"/>
<dbReference type="SUPFAM" id="SSF57701">
    <property type="entry name" value="Zn2/Cys6 DNA-binding domain"/>
    <property type="match status" value="1"/>
</dbReference>
<evidence type="ECO:0000256" key="4">
    <source>
        <dbReference type="SAM" id="Phobius"/>
    </source>
</evidence>
<dbReference type="SMART" id="SM00066">
    <property type="entry name" value="GAL4"/>
    <property type="match status" value="1"/>
</dbReference>
<dbReference type="InterPro" id="IPR036941">
    <property type="entry name" value="Rcpt_L-dom_sf"/>
</dbReference>
<evidence type="ECO:0000256" key="3">
    <source>
        <dbReference type="SAM" id="MobiDB-lite"/>
    </source>
</evidence>
<feature type="compositionally biased region" description="Basic and acidic residues" evidence="3">
    <location>
        <begin position="1505"/>
        <end position="1537"/>
    </location>
</feature>
<gene>
    <name evidence="6" type="ORF">G7Y89_g6762</name>
</gene>
<dbReference type="OrthoDB" id="3509362at2759"/>
<feature type="compositionally biased region" description="Basic and acidic residues" evidence="3">
    <location>
        <begin position="1486"/>
        <end position="1496"/>
    </location>
</feature>
<keyword evidence="7" id="KW-1185">Reference proteome</keyword>
<dbReference type="GO" id="GO:0045944">
    <property type="term" value="P:positive regulation of transcription by RNA polymerase II"/>
    <property type="evidence" value="ECO:0007669"/>
    <property type="project" value="TreeGrafter"/>
</dbReference>
<dbReference type="GO" id="GO:0000981">
    <property type="term" value="F:DNA-binding transcription factor activity, RNA polymerase II-specific"/>
    <property type="evidence" value="ECO:0007669"/>
    <property type="project" value="InterPro"/>
</dbReference>
<feature type="region of interest" description="Disordered" evidence="3">
    <location>
        <begin position="1481"/>
        <end position="1575"/>
    </location>
</feature>
<reference evidence="6 7" key="1">
    <citation type="submission" date="2020-03" db="EMBL/GenBank/DDBJ databases">
        <title>Draft Genome Sequence of Cudoniella acicularis.</title>
        <authorList>
            <person name="Buettner E."/>
            <person name="Kellner H."/>
        </authorList>
    </citation>
    <scope>NUCLEOTIDE SEQUENCE [LARGE SCALE GENOMIC DNA]</scope>
    <source>
        <strain evidence="6 7">DSM 108380</strain>
    </source>
</reference>
<dbReference type="GO" id="GO:0005634">
    <property type="term" value="C:nucleus"/>
    <property type="evidence" value="ECO:0007669"/>
    <property type="project" value="UniProtKB-SubCell"/>
</dbReference>
<evidence type="ECO:0000256" key="1">
    <source>
        <dbReference type="ARBA" id="ARBA00004123"/>
    </source>
</evidence>
<feature type="compositionally biased region" description="Basic and acidic residues" evidence="3">
    <location>
        <begin position="531"/>
        <end position="540"/>
    </location>
</feature>
<name>A0A8H4RLN0_9HELO</name>
<feature type="transmembrane region" description="Helical" evidence="4">
    <location>
        <begin position="1457"/>
        <end position="1477"/>
    </location>
</feature>
<organism evidence="6 7">
    <name type="scientific">Cudoniella acicularis</name>
    <dbReference type="NCBI Taxonomy" id="354080"/>
    <lineage>
        <taxon>Eukaryota</taxon>
        <taxon>Fungi</taxon>
        <taxon>Dikarya</taxon>
        <taxon>Ascomycota</taxon>
        <taxon>Pezizomycotina</taxon>
        <taxon>Leotiomycetes</taxon>
        <taxon>Helotiales</taxon>
        <taxon>Tricladiaceae</taxon>
        <taxon>Cudoniella</taxon>
    </lineage>
</organism>
<feature type="domain" description="Zn(2)-C6 fungal-type" evidence="5">
    <location>
        <begin position="583"/>
        <end position="611"/>
    </location>
</feature>
<dbReference type="CDD" id="cd00067">
    <property type="entry name" value="GAL4"/>
    <property type="match status" value="1"/>
</dbReference>
<accession>A0A8H4RLN0</accession>
<keyword evidence="4" id="KW-0472">Membrane</keyword>
<keyword evidence="4" id="KW-0812">Transmembrane</keyword>
<dbReference type="InterPro" id="IPR021858">
    <property type="entry name" value="Fun_TF"/>
</dbReference>
<comment type="subcellular location">
    <subcellularLocation>
        <location evidence="1">Nucleus</location>
    </subcellularLocation>
</comment>
<dbReference type="GO" id="GO:0008270">
    <property type="term" value="F:zinc ion binding"/>
    <property type="evidence" value="ECO:0007669"/>
    <property type="project" value="InterPro"/>
</dbReference>
<dbReference type="CDD" id="cd12148">
    <property type="entry name" value="fungal_TF_MHR"/>
    <property type="match status" value="1"/>
</dbReference>
<dbReference type="SUPFAM" id="SSF52058">
    <property type="entry name" value="L domain-like"/>
    <property type="match status" value="1"/>
</dbReference>
<evidence type="ECO:0000256" key="2">
    <source>
        <dbReference type="ARBA" id="ARBA00023242"/>
    </source>
</evidence>
<dbReference type="PANTHER" id="PTHR37534">
    <property type="entry name" value="TRANSCRIPTIONAL ACTIVATOR PROTEIN UGA3"/>
    <property type="match status" value="1"/>
</dbReference>
<feature type="compositionally biased region" description="Low complexity" evidence="3">
    <location>
        <begin position="255"/>
        <end position="267"/>
    </location>
</feature>
<dbReference type="PROSITE" id="PS00463">
    <property type="entry name" value="ZN2_CY6_FUNGAL_1"/>
    <property type="match status" value="1"/>
</dbReference>
<dbReference type="Pfam" id="PF00172">
    <property type="entry name" value="Zn_clus"/>
    <property type="match status" value="1"/>
</dbReference>
<dbReference type="Gene3D" id="3.80.20.20">
    <property type="entry name" value="Receptor L-domain"/>
    <property type="match status" value="1"/>
</dbReference>
<dbReference type="Gene3D" id="4.10.240.10">
    <property type="entry name" value="Zn(2)-C6 fungal-type DNA-binding domain"/>
    <property type="match status" value="1"/>
</dbReference>
<feature type="region of interest" description="Disordered" evidence="3">
    <location>
        <begin position="233"/>
        <end position="291"/>
    </location>
</feature>
<evidence type="ECO:0000259" key="5">
    <source>
        <dbReference type="PROSITE" id="PS50048"/>
    </source>
</evidence>
<feature type="compositionally biased region" description="Basic residues" evidence="3">
    <location>
        <begin position="559"/>
        <end position="571"/>
    </location>
</feature>
<feature type="compositionally biased region" description="Polar residues" evidence="3">
    <location>
        <begin position="272"/>
        <end position="291"/>
    </location>
</feature>
<dbReference type="Pfam" id="PF11951">
    <property type="entry name" value="Fungal_trans_2"/>
    <property type="match status" value="1"/>
</dbReference>
<evidence type="ECO:0000313" key="7">
    <source>
        <dbReference type="Proteomes" id="UP000566819"/>
    </source>
</evidence>
<dbReference type="InterPro" id="IPR036864">
    <property type="entry name" value="Zn2-C6_fun-type_DNA-bd_sf"/>
</dbReference>
<dbReference type="GO" id="GO:0000976">
    <property type="term" value="F:transcription cis-regulatory region binding"/>
    <property type="evidence" value="ECO:0007669"/>
    <property type="project" value="TreeGrafter"/>
</dbReference>
<feature type="compositionally biased region" description="Acidic residues" evidence="3">
    <location>
        <begin position="520"/>
        <end position="530"/>
    </location>
</feature>
<feature type="region of interest" description="Disordered" evidence="3">
    <location>
        <begin position="472"/>
        <end position="578"/>
    </location>
</feature>
<dbReference type="PROSITE" id="PS50048">
    <property type="entry name" value="ZN2_CY6_FUNGAL_2"/>
    <property type="match status" value="1"/>
</dbReference>
<keyword evidence="2" id="KW-0539">Nucleus</keyword>
<dbReference type="Proteomes" id="UP000566819">
    <property type="component" value="Unassembled WGS sequence"/>
</dbReference>
<evidence type="ECO:0000313" key="6">
    <source>
        <dbReference type="EMBL" id="KAF4631368.1"/>
    </source>
</evidence>
<dbReference type="InterPro" id="IPR001138">
    <property type="entry name" value="Zn2Cys6_DnaBD"/>
</dbReference>
<sequence length="1575" mass="172694">MPTSSSSTTTSTKRQITTSIPLSWAIMPPPIWQQPEVSVGAPCVSLDLLGRHKCWSLKDKSPAQLVWRTISKAIITLLEEEFEHLNSGGSEILVEMFMVGRKPEKSCPTVLLSCQNSACRQMCMELVQKKGILAGHPGVKIAACSRFPRRMALEEDTQIPHLPTGVYLNGQFQDYGTSILVSSSSTLNKPPRKSTLGGMVVIDNEIFGMTTAHTFLESPILDGDQNDEVEFEFYGGEDPFDDSSEDEDDLVKMTSEGSVSSKSSQVADDSDTTAGGSPNATPDSPSNKGYLSSISPATGDVLIMTRQGTSKGRLSTVPSYAKSSRNKEFQELWTVRRLDGTFEDGDCGSWVFDLVTGCIYGHVVSGFPGTASAYIASMVDIFQAIQQTVGKDVELLQSAATRPFDPTGSLMRLGNIPMKIEDIPTSLQDIPTKLKNVPIEPEDMFMEVGDFPKTEAPGNIYHLLENIFSDTSSHTESDRKMDLETEDSETFYRGSTDASSVYTDPWSPYTDPWSSSGGFVEDEEDDTSWAEDEHKDKVPELEPINEDTDMPDLTPIQPKRPRGRPRKHPKPKVGAAMGRSKTGCITCRKRKKKCDEAKPGCMNCEKNLVQCEGYPEKTLWKSGKTKAQQEGELRRTGNYTISRIQLPHLINGVETEGDRMFFQHFITRLCLVFTVEGEQHNAFKEQLLPIALQHPGLMHSILSLSSKHIDYHSPYGIQLLQQHPSTDIKTLEERSKYHHDESVRDLVRQEKEGDSTVTKATTYGQILCHVLQTLSDERPSGQHRFHLQHYQKLVQESPPEDRDFLKFIHEFFQYHICADELISLPQFGTRLLTPEEWEIPAIVLQPAQPPTTRLLGVFDGLFLYMSKITNIRNKIRENIERGIDPVVDYPSLYRAAEIDADIREWTSSWPEGDPRYLASLLYKQMIWIYLWRTIYPPRTTNWKPDARITRSVDDALAILAAFSPRDPSQTLLLVPAFVIGCAAFEPQQREATRKAITVVKSYMEYRNADTALEVLEEVWRLMDNKDEKSWDWQRVAHDMGLDFLATYTIQPIDTRTISSNLRYSLPALKFNEISQLRKQKRLLGCGTSPSSTLTISSQADVTAIANCAIFDGSISLSPSVSGTLNLDGIEEIQGNLDVDSIGSLTSLSGNALRRIDGNFTISNVTLLSTLGFPSLTTVNTIAFLALPAVSQFTFTSGLSSVSSLVISNTFLSTLDGINVQNADSVSITNNNRLRTVNLPLKTASDFFTVAANGNSVVLSLPSLTSAGSMLLQNVSSVSLPALNYVSGSLLLNGLFVENFTADSLSVVTQALTITNNKNLNYSSFAGLLSAGSIDVGNNALLTSMTFPKLSIVGNATIDGNFTSLGMPVLTTANGTFNLNSTNANFNCSAFDSYKSRSVISGSYACQGTHQNTTTTTGTSQPTGTSTSTGTGTGTGTSSTPSNNDNNPTPGLSGSAKAGIAIAVIAVAIASALGTWFLTRRRKHSKKGIEAREEDRNGLGGLGGKAEMDANESERKELHSEDTGRELEAGEARHELPEQRGVVEIGTGENEDMESYELSGGEALVSGRGRDESSVG</sequence>
<feature type="compositionally biased region" description="Acidic residues" evidence="3">
    <location>
        <begin position="238"/>
        <end position="249"/>
    </location>
</feature>
<feature type="region of interest" description="Disordered" evidence="3">
    <location>
        <begin position="1409"/>
        <end position="1451"/>
    </location>
</feature>
<protein>
    <recommendedName>
        <fullName evidence="5">Zn(2)-C6 fungal-type domain-containing protein</fullName>
    </recommendedName>
</protein>
<feature type="compositionally biased region" description="Basic and acidic residues" evidence="3">
    <location>
        <begin position="473"/>
        <end position="483"/>
    </location>
</feature>